<protein>
    <submittedName>
        <fullName evidence="1">Type III secretion system (T3SS) negative regulator GrlR</fullName>
    </submittedName>
</protein>
<keyword evidence="2" id="KW-1185">Reference proteome</keyword>
<name>A0A4R7C6X8_9HYPH</name>
<gene>
    <name evidence="1" type="ORF">EV668_0977</name>
</gene>
<organism evidence="1 2">
    <name type="scientific">Enterovirga rhinocerotis</name>
    <dbReference type="NCBI Taxonomy" id="1339210"/>
    <lineage>
        <taxon>Bacteria</taxon>
        <taxon>Pseudomonadati</taxon>
        <taxon>Pseudomonadota</taxon>
        <taxon>Alphaproteobacteria</taxon>
        <taxon>Hyphomicrobiales</taxon>
        <taxon>Methylobacteriaceae</taxon>
        <taxon>Enterovirga</taxon>
    </lineage>
</organism>
<comment type="caution">
    <text evidence="1">The sequence shown here is derived from an EMBL/GenBank/DDBJ whole genome shotgun (WGS) entry which is preliminary data.</text>
</comment>
<dbReference type="Proteomes" id="UP000295122">
    <property type="component" value="Unassembled WGS sequence"/>
</dbReference>
<evidence type="ECO:0000313" key="2">
    <source>
        <dbReference type="Proteomes" id="UP000295122"/>
    </source>
</evidence>
<dbReference type="InterPro" id="IPR043019">
    <property type="entry name" value="GrlR_sf"/>
</dbReference>
<dbReference type="AlphaFoldDB" id="A0A4R7C6X8"/>
<reference evidence="1 2" key="1">
    <citation type="submission" date="2019-03" db="EMBL/GenBank/DDBJ databases">
        <title>Genomic Encyclopedia of Type Strains, Phase IV (KMG-IV): sequencing the most valuable type-strain genomes for metagenomic binning, comparative biology and taxonomic classification.</title>
        <authorList>
            <person name="Goeker M."/>
        </authorList>
    </citation>
    <scope>NUCLEOTIDE SEQUENCE [LARGE SCALE GENOMIC DNA]</scope>
    <source>
        <strain evidence="1 2">DSM 25903</strain>
    </source>
</reference>
<dbReference type="EMBL" id="SNZR01000011">
    <property type="protein sequence ID" value="TDR93712.1"/>
    <property type="molecule type" value="Genomic_DNA"/>
</dbReference>
<accession>A0A4R7C6X8</accession>
<evidence type="ECO:0000313" key="1">
    <source>
        <dbReference type="EMBL" id="TDR93712.1"/>
    </source>
</evidence>
<sequence length="131" mass="13682">MPAARLGASAMKNGLYSIHVHLGDGRTGKGSGVLVLRDGRILGGDSFLHYVGSYEARGETLYGEVVVNQHTPSTSQFPLFGGRQVGIGFSGTDSGGRIVLDGTALVGRESMIFRASLMFLAALEDTDPPAA</sequence>
<proteinExistence type="predicted"/>
<dbReference type="Gene3D" id="2.40.128.380">
    <property type="entry name" value="T3SS negative regulator GrlR"/>
    <property type="match status" value="1"/>
</dbReference>